<evidence type="ECO:0000256" key="2">
    <source>
        <dbReference type="ARBA" id="ARBA00022475"/>
    </source>
</evidence>
<reference evidence="8" key="2">
    <citation type="submission" date="2020-09" db="EMBL/GenBank/DDBJ databases">
        <authorList>
            <person name="Sun Q."/>
            <person name="Zhou Y."/>
        </authorList>
    </citation>
    <scope>NUCLEOTIDE SEQUENCE</scope>
    <source>
        <strain evidence="8">CGMCC 1.15762</strain>
    </source>
</reference>
<feature type="transmembrane region" description="Helical" evidence="6">
    <location>
        <begin position="7"/>
        <end position="28"/>
    </location>
</feature>
<keyword evidence="2" id="KW-1003">Cell membrane</keyword>
<accession>A0A8J2ZJL4</accession>
<sequence length="208" mass="23083">MFDWITNLISTMGGFGVGLLMFLENVFPPIPSELIMPLAGFNAARGEMSLLLVIAWGSAGSLAGAYLWYWIGRRIGYDRLCRLAQKHGRWLSVSPDELDSANGWFDRHGGSAVLIGRMIPTIRTFISVPAGVRRMHRGWFLGLSALGTVLWTTLLTLAGYWLEGGYEAVSAWLDPVSTAVVVGLVAIYVWRVATYNRRTEKRSEAERS</sequence>
<evidence type="ECO:0000256" key="6">
    <source>
        <dbReference type="SAM" id="Phobius"/>
    </source>
</evidence>
<dbReference type="EMBL" id="BMJV01000003">
    <property type="protein sequence ID" value="GGG70323.1"/>
    <property type="molecule type" value="Genomic_DNA"/>
</dbReference>
<evidence type="ECO:0000256" key="5">
    <source>
        <dbReference type="ARBA" id="ARBA00023136"/>
    </source>
</evidence>
<dbReference type="PANTHER" id="PTHR42709:SF6">
    <property type="entry name" value="UNDECAPRENYL PHOSPHATE TRANSPORTER A"/>
    <property type="match status" value="1"/>
</dbReference>
<dbReference type="AlphaFoldDB" id="A0A8J2ZJL4"/>
<evidence type="ECO:0000313" key="8">
    <source>
        <dbReference type="EMBL" id="GGG70323.1"/>
    </source>
</evidence>
<comment type="caution">
    <text evidence="8">The sequence shown here is derived from an EMBL/GenBank/DDBJ whole genome shotgun (WGS) entry which is preliminary data.</text>
</comment>
<comment type="subcellular location">
    <subcellularLocation>
        <location evidence="1">Cell membrane</location>
        <topology evidence="1">Multi-pass membrane protein</topology>
    </subcellularLocation>
</comment>
<feature type="transmembrane region" description="Helical" evidence="6">
    <location>
        <begin position="172"/>
        <end position="193"/>
    </location>
</feature>
<dbReference type="PANTHER" id="PTHR42709">
    <property type="entry name" value="ALKALINE PHOSPHATASE LIKE PROTEIN"/>
    <property type="match status" value="1"/>
</dbReference>
<dbReference type="InterPro" id="IPR032816">
    <property type="entry name" value="VTT_dom"/>
</dbReference>
<keyword evidence="9" id="KW-1185">Reference proteome</keyword>
<keyword evidence="3 6" id="KW-0812">Transmembrane</keyword>
<evidence type="ECO:0000259" key="7">
    <source>
        <dbReference type="Pfam" id="PF09335"/>
    </source>
</evidence>
<dbReference type="RefSeq" id="WP_188789839.1">
    <property type="nucleotide sequence ID" value="NZ_BMJV01000003.1"/>
</dbReference>
<dbReference type="Proteomes" id="UP000617145">
    <property type="component" value="Unassembled WGS sequence"/>
</dbReference>
<reference evidence="8" key="1">
    <citation type="journal article" date="2014" name="Int. J. Syst. Evol. Microbiol.">
        <title>Complete genome sequence of Corynebacterium casei LMG S-19264T (=DSM 44701T), isolated from a smear-ripened cheese.</title>
        <authorList>
            <consortium name="US DOE Joint Genome Institute (JGI-PGF)"/>
            <person name="Walter F."/>
            <person name="Albersmeier A."/>
            <person name="Kalinowski J."/>
            <person name="Ruckert C."/>
        </authorList>
    </citation>
    <scope>NUCLEOTIDE SEQUENCE</scope>
    <source>
        <strain evidence="8">CGMCC 1.15762</strain>
    </source>
</reference>
<gene>
    <name evidence="8" type="ORF">GCM10011415_17400</name>
</gene>
<evidence type="ECO:0000256" key="1">
    <source>
        <dbReference type="ARBA" id="ARBA00004651"/>
    </source>
</evidence>
<proteinExistence type="predicted"/>
<dbReference type="InterPro" id="IPR051311">
    <property type="entry name" value="DedA_domain"/>
</dbReference>
<feature type="transmembrane region" description="Helical" evidence="6">
    <location>
        <begin position="48"/>
        <end position="69"/>
    </location>
</feature>
<evidence type="ECO:0000313" key="9">
    <source>
        <dbReference type="Proteomes" id="UP000617145"/>
    </source>
</evidence>
<evidence type="ECO:0000256" key="4">
    <source>
        <dbReference type="ARBA" id="ARBA00022989"/>
    </source>
</evidence>
<keyword evidence="5 6" id="KW-0472">Membrane</keyword>
<feature type="domain" description="VTT" evidence="7">
    <location>
        <begin position="30"/>
        <end position="160"/>
    </location>
</feature>
<organism evidence="8 9">
    <name type="scientific">Salipiger pallidus</name>
    <dbReference type="NCBI Taxonomy" id="1775170"/>
    <lineage>
        <taxon>Bacteria</taxon>
        <taxon>Pseudomonadati</taxon>
        <taxon>Pseudomonadota</taxon>
        <taxon>Alphaproteobacteria</taxon>
        <taxon>Rhodobacterales</taxon>
        <taxon>Roseobacteraceae</taxon>
        <taxon>Salipiger</taxon>
    </lineage>
</organism>
<name>A0A8J2ZJL4_9RHOB</name>
<protein>
    <submittedName>
        <fullName evidence="8">Membrane protein</fullName>
    </submittedName>
</protein>
<dbReference type="Pfam" id="PF09335">
    <property type="entry name" value="VTT_dom"/>
    <property type="match status" value="1"/>
</dbReference>
<dbReference type="GO" id="GO:0005886">
    <property type="term" value="C:plasma membrane"/>
    <property type="evidence" value="ECO:0007669"/>
    <property type="project" value="UniProtKB-SubCell"/>
</dbReference>
<keyword evidence="4 6" id="KW-1133">Transmembrane helix</keyword>
<evidence type="ECO:0000256" key="3">
    <source>
        <dbReference type="ARBA" id="ARBA00022692"/>
    </source>
</evidence>
<feature type="transmembrane region" description="Helical" evidence="6">
    <location>
        <begin position="139"/>
        <end position="160"/>
    </location>
</feature>